<protein>
    <submittedName>
        <fullName evidence="1">Uncharacterized protein</fullName>
    </submittedName>
</protein>
<evidence type="ECO:0000313" key="1">
    <source>
        <dbReference type="EMBL" id="QHU33627.1"/>
    </source>
</evidence>
<dbReference type="EMBL" id="MN740559">
    <property type="protein sequence ID" value="QHU33627.1"/>
    <property type="molecule type" value="Genomic_DNA"/>
</dbReference>
<reference evidence="1" key="1">
    <citation type="journal article" date="2020" name="Nature">
        <title>Giant virus diversity and host interactions through global metagenomics.</title>
        <authorList>
            <person name="Schulz F."/>
            <person name="Roux S."/>
            <person name="Paez-Espino D."/>
            <person name="Jungbluth S."/>
            <person name="Walsh D.A."/>
            <person name="Denef V.J."/>
            <person name="McMahon K.D."/>
            <person name="Konstantinidis K.T."/>
            <person name="Eloe-Fadrosh E.A."/>
            <person name="Kyrpides N.C."/>
            <person name="Woyke T."/>
        </authorList>
    </citation>
    <scope>NUCLEOTIDE SEQUENCE</scope>
    <source>
        <strain evidence="1">GVMAG-S-1016704-121</strain>
    </source>
</reference>
<proteinExistence type="predicted"/>
<organism evidence="1">
    <name type="scientific">viral metagenome</name>
    <dbReference type="NCBI Taxonomy" id="1070528"/>
    <lineage>
        <taxon>unclassified sequences</taxon>
        <taxon>metagenomes</taxon>
        <taxon>organismal metagenomes</taxon>
    </lineage>
</organism>
<accession>A0A6C0LSQ2</accession>
<name>A0A6C0LSQ2_9ZZZZ</name>
<dbReference type="AlphaFoldDB" id="A0A6C0LSQ2"/>
<sequence length="61" mass="6968">MHVRLAVGDFVKMNICLQFVDSHISGVIDEISGALFRIRGYDNVWYTGRGIYEVNGVFLFQ</sequence>